<keyword evidence="3" id="KW-1185">Reference proteome</keyword>
<sequence>MQQEYTYSRGFRIFVFCLISPFALIPLSTIGVTIVAGVQSGQDTLWGFISMIPCIAVVIYVISEMLSVVSVDEKGIRYRSLLFRREMLWQEVRGYRLAGRLELVPAAGNKRRFKVAARRMNYDNLVRWIMARYPDLRKKTKEQMSSTDMYPQHELRMAKYTAWVLNGAAFVLMLACIFLVRHLPWLPFLLIAMLPVTVAALEYHKGLLIIADGRKIDTLPPVLMVFIFCAIGLFVVAVPVFSLRQKELLQGALIITGVFTLLVIFVNRHWKLAFSGKLWSVIMFVVFFTPASYDSLVYINTYFDDSPPALFETTIYDKRISKRRTTSYYLMVEPWGPVKSAVSIPVKKKKYEATAVGAVIKMELHRGALGVPWYTPGILKRE</sequence>
<accession>A0A1T4SQE2</accession>
<dbReference type="EMBL" id="FUWZ01000003">
    <property type="protein sequence ID" value="SKA30366.1"/>
    <property type="molecule type" value="Genomic_DNA"/>
</dbReference>
<feature type="transmembrane region" description="Helical" evidence="1">
    <location>
        <begin position="278"/>
        <end position="299"/>
    </location>
</feature>
<feature type="transmembrane region" description="Helical" evidence="1">
    <location>
        <begin position="12"/>
        <end position="38"/>
    </location>
</feature>
<organism evidence="2 3">
    <name type="scientific">Chitinophaga eiseniae</name>
    <dbReference type="NCBI Taxonomy" id="634771"/>
    <lineage>
        <taxon>Bacteria</taxon>
        <taxon>Pseudomonadati</taxon>
        <taxon>Bacteroidota</taxon>
        <taxon>Chitinophagia</taxon>
        <taxon>Chitinophagales</taxon>
        <taxon>Chitinophagaceae</taxon>
        <taxon>Chitinophaga</taxon>
    </lineage>
</organism>
<feature type="transmembrane region" description="Helical" evidence="1">
    <location>
        <begin position="222"/>
        <end position="242"/>
    </location>
</feature>
<feature type="transmembrane region" description="Helical" evidence="1">
    <location>
        <begin position="160"/>
        <end position="180"/>
    </location>
</feature>
<dbReference type="OrthoDB" id="5936019at2"/>
<protein>
    <submittedName>
        <fullName evidence="2">PH domain-containing protein</fullName>
    </submittedName>
</protein>
<keyword evidence="1" id="KW-0812">Transmembrane</keyword>
<reference evidence="3" key="1">
    <citation type="submission" date="2017-02" db="EMBL/GenBank/DDBJ databases">
        <authorList>
            <person name="Varghese N."/>
            <person name="Submissions S."/>
        </authorList>
    </citation>
    <scope>NUCLEOTIDE SEQUENCE [LARGE SCALE GENOMIC DNA]</scope>
    <source>
        <strain evidence="3">DSM 22224</strain>
    </source>
</reference>
<proteinExistence type="predicted"/>
<dbReference type="Proteomes" id="UP000190367">
    <property type="component" value="Unassembled WGS sequence"/>
</dbReference>
<evidence type="ECO:0000313" key="2">
    <source>
        <dbReference type="EMBL" id="SKA30366.1"/>
    </source>
</evidence>
<gene>
    <name evidence="2" type="ORF">SAMN04488128_103284</name>
</gene>
<feature type="transmembrane region" description="Helical" evidence="1">
    <location>
        <begin position="44"/>
        <end position="69"/>
    </location>
</feature>
<dbReference type="RefSeq" id="WP_143313010.1">
    <property type="nucleotide sequence ID" value="NZ_FUWZ01000003.1"/>
</dbReference>
<evidence type="ECO:0000313" key="3">
    <source>
        <dbReference type="Proteomes" id="UP000190367"/>
    </source>
</evidence>
<name>A0A1T4SQE2_9BACT</name>
<keyword evidence="1" id="KW-1133">Transmembrane helix</keyword>
<feature type="transmembrane region" description="Helical" evidence="1">
    <location>
        <begin position="248"/>
        <end position="266"/>
    </location>
</feature>
<keyword evidence="1" id="KW-0472">Membrane</keyword>
<dbReference type="AlphaFoldDB" id="A0A1T4SQE2"/>
<evidence type="ECO:0000256" key="1">
    <source>
        <dbReference type="SAM" id="Phobius"/>
    </source>
</evidence>